<organism evidence="2 3">
    <name type="scientific">Brenthis ino</name>
    <name type="common">lesser marbled fritillary</name>
    <dbReference type="NCBI Taxonomy" id="405034"/>
    <lineage>
        <taxon>Eukaryota</taxon>
        <taxon>Metazoa</taxon>
        <taxon>Ecdysozoa</taxon>
        <taxon>Arthropoda</taxon>
        <taxon>Hexapoda</taxon>
        <taxon>Insecta</taxon>
        <taxon>Pterygota</taxon>
        <taxon>Neoptera</taxon>
        <taxon>Endopterygota</taxon>
        <taxon>Lepidoptera</taxon>
        <taxon>Glossata</taxon>
        <taxon>Ditrysia</taxon>
        <taxon>Papilionoidea</taxon>
        <taxon>Nymphalidae</taxon>
        <taxon>Heliconiinae</taxon>
        <taxon>Argynnini</taxon>
        <taxon>Brenthis</taxon>
    </lineage>
</organism>
<name>A0A8J9YGW0_9NEOP</name>
<sequence>MNTSKEASSMETVCDLLDKLVLRQLHLMEDKMCCELNIEKSINNGSIHLAKARYIMGQSSVSKERLPTESSPEFSALTVCETVEEDNIKQLKIIENDDKSVANPIHWFGVLVPQNLHKAKNIFQNAVNFVVECVNIQLQLTETMKNIENLNKYKSSLIKST</sequence>
<dbReference type="Proteomes" id="UP000838878">
    <property type="component" value="Chromosome 9"/>
</dbReference>
<dbReference type="PANTHER" id="PTHR31996">
    <property type="entry name" value="COILED-COIL DOMAIN-CONTAINING PROTEIN 115"/>
    <property type="match status" value="1"/>
</dbReference>
<dbReference type="OrthoDB" id="408631at2759"/>
<keyword evidence="3" id="KW-1185">Reference proteome</keyword>
<proteinExistence type="predicted"/>
<dbReference type="GO" id="GO:0070072">
    <property type="term" value="P:vacuolar proton-transporting V-type ATPase complex assembly"/>
    <property type="evidence" value="ECO:0007669"/>
    <property type="project" value="InterPro"/>
</dbReference>
<dbReference type="Gene3D" id="1.10.287.3240">
    <property type="match status" value="1"/>
</dbReference>
<dbReference type="PANTHER" id="PTHR31996:SF2">
    <property type="entry name" value="COILED-COIL DOMAIN-CONTAINING PROTEIN 115"/>
    <property type="match status" value="1"/>
</dbReference>
<dbReference type="EMBL" id="OV170229">
    <property type="protein sequence ID" value="CAH0731919.1"/>
    <property type="molecule type" value="Genomic_DNA"/>
</dbReference>
<dbReference type="InterPro" id="IPR040357">
    <property type="entry name" value="Vma22/CCDC115"/>
</dbReference>
<protein>
    <recommendedName>
        <fullName evidence="1">Vacuolar ATPase assembly protein VMA22</fullName>
    </recommendedName>
</protein>
<dbReference type="AlphaFoldDB" id="A0A8J9YGW0"/>
<evidence type="ECO:0000256" key="1">
    <source>
        <dbReference type="ARBA" id="ARBA00093634"/>
    </source>
</evidence>
<accession>A0A8J9YGW0</accession>
<gene>
    <name evidence="2" type="ORF">BINO364_LOCUS16682</name>
</gene>
<reference evidence="2" key="1">
    <citation type="submission" date="2021-12" db="EMBL/GenBank/DDBJ databases">
        <authorList>
            <person name="Martin H S."/>
        </authorList>
    </citation>
    <scope>NUCLEOTIDE SEQUENCE</scope>
</reference>
<evidence type="ECO:0000313" key="3">
    <source>
        <dbReference type="Proteomes" id="UP000838878"/>
    </source>
</evidence>
<dbReference type="GO" id="GO:0051082">
    <property type="term" value="F:unfolded protein binding"/>
    <property type="evidence" value="ECO:0007669"/>
    <property type="project" value="TreeGrafter"/>
</dbReference>
<evidence type="ECO:0000313" key="2">
    <source>
        <dbReference type="EMBL" id="CAH0731919.1"/>
    </source>
</evidence>
<feature type="non-terminal residue" evidence="2">
    <location>
        <position position="161"/>
    </location>
</feature>